<organism evidence="2 3">
    <name type="scientific">Chlamydomonas reinhardtii</name>
    <name type="common">Chlamydomonas smithii</name>
    <dbReference type="NCBI Taxonomy" id="3055"/>
    <lineage>
        <taxon>Eukaryota</taxon>
        <taxon>Viridiplantae</taxon>
        <taxon>Chlorophyta</taxon>
        <taxon>core chlorophytes</taxon>
        <taxon>Chlorophyceae</taxon>
        <taxon>CS clade</taxon>
        <taxon>Chlamydomonadales</taxon>
        <taxon>Chlamydomonadaceae</taxon>
        <taxon>Chlamydomonas</taxon>
    </lineage>
</organism>
<protein>
    <recommendedName>
        <fullName evidence="4">Oxysterol binding protein</fullName>
    </recommendedName>
</protein>
<dbReference type="RefSeq" id="XP_042920957.1">
    <property type="nucleotide sequence ID" value="XM_043065647.1"/>
</dbReference>
<dbReference type="OMA" id="ECYEDCL"/>
<gene>
    <name evidence="2" type="ORF">CHLRE_09g392750v5</name>
</gene>
<dbReference type="ExpressionAtlas" id="A0A2K3DDE3">
    <property type="expression patterns" value="baseline and differential"/>
</dbReference>
<dbReference type="GO" id="GO:0032934">
    <property type="term" value="F:sterol binding"/>
    <property type="evidence" value="ECO:0000318"/>
    <property type="project" value="GO_Central"/>
</dbReference>
<sequence length="388" mass="43521">MAKVCDSQREAADEAAEVLSNLHVDDVHSLNDKDPEPDAHGQGGYRFDTPEHQQQLREQRTQLWNWLKGVGAHMFKEGINLTKISLPVCLFEPRSFLERLTTNWEYNSLLVAAAACADPADRLRYVVAFAVSGLCRQVSFHKPFNPILGETYQAVYPNGIEVYCEQISHHPPISSWQVYEPEGKFVFFGNGNWVAGIKGNSVKGRQTGTNCVTFASDGASVEYELPGLQVKGVLWGTRVLKYSGQMVFKDVKNGLTATIDVDPQPQAGFLTGWFRAKKAVHKPDQVVGKLCRGDTVIDTCHGNWLHYFEWDKGANGGRAKRLWDIRTASVTPAVAVADPLPSDCRNREDVVFLKAKDQPKSQEWKLTLEERQRRDRKLRKEGGGVNEH</sequence>
<dbReference type="PANTHER" id="PTHR10972:SF148">
    <property type="entry name" value="OXYSTEROL-BINDING PROTEIN 9"/>
    <property type="match status" value="1"/>
</dbReference>
<dbReference type="PANTHER" id="PTHR10972">
    <property type="entry name" value="OXYSTEROL-BINDING PROTEIN-RELATED"/>
    <property type="match status" value="1"/>
</dbReference>
<dbReference type="Proteomes" id="UP000006906">
    <property type="component" value="Chromosome 9"/>
</dbReference>
<dbReference type="Gene3D" id="2.40.160.120">
    <property type="match status" value="1"/>
</dbReference>
<evidence type="ECO:0008006" key="4">
    <source>
        <dbReference type="Google" id="ProtNLM"/>
    </source>
</evidence>
<dbReference type="InParanoid" id="A0A2K3DDE3"/>
<proteinExistence type="predicted"/>
<feature type="compositionally biased region" description="Basic and acidic residues" evidence="1">
    <location>
        <begin position="27"/>
        <end position="39"/>
    </location>
</feature>
<dbReference type="AlphaFoldDB" id="A0A2K3DDE3"/>
<dbReference type="OrthoDB" id="14833at2759"/>
<dbReference type="STRING" id="3055.A0A2K3DDE3"/>
<evidence type="ECO:0000313" key="3">
    <source>
        <dbReference type="Proteomes" id="UP000006906"/>
    </source>
</evidence>
<accession>A0A2K3DDE3</accession>
<dbReference type="InterPro" id="IPR000648">
    <property type="entry name" value="Oxysterol-bd"/>
</dbReference>
<evidence type="ECO:0000256" key="1">
    <source>
        <dbReference type="SAM" id="MobiDB-lite"/>
    </source>
</evidence>
<dbReference type="SUPFAM" id="SSF144000">
    <property type="entry name" value="Oxysterol-binding protein-like"/>
    <property type="match status" value="1"/>
</dbReference>
<dbReference type="EMBL" id="CM008970">
    <property type="protein sequence ID" value="PNW78545.1"/>
    <property type="molecule type" value="Genomic_DNA"/>
</dbReference>
<dbReference type="Pfam" id="PF01237">
    <property type="entry name" value="Oxysterol_BP"/>
    <property type="match status" value="1"/>
</dbReference>
<dbReference type="PaxDb" id="3055-EDP02458"/>
<evidence type="ECO:0000313" key="2">
    <source>
        <dbReference type="EMBL" id="PNW78545.1"/>
    </source>
</evidence>
<feature type="region of interest" description="Disordered" evidence="1">
    <location>
        <begin position="357"/>
        <end position="388"/>
    </location>
</feature>
<dbReference type="InterPro" id="IPR037239">
    <property type="entry name" value="OSBP_sf"/>
</dbReference>
<dbReference type="GO" id="GO:0016020">
    <property type="term" value="C:membrane"/>
    <property type="evidence" value="ECO:0000318"/>
    <property type="project" value="GO_Central"/>
</dbReference>
<dbReference type="FunFam" id="2.40.160.120:FF:000015">
    <property type="entry name" value="Oxysterol binding protein, putative"/>
    <property type="match status" value="1"/>
</dbReference>
<keyword evidence="3" id="KW-1185">Reference proteome</keyword>
<reference evidence="2 3" key="1">
    <citation type="journal article" date="2007" name="Science">
        <title>The Chlamydomonas genome reveals the evolution of key animal and plant functions.</title>
        <authorList>
            <person name="Merchant S.S."/>
            <person name="Prochnik S.E."/>
            <person name="Vallon O."/>
            <person name="Harris E.H."/>
            <person name="Karpowicz S.J."/>
            <person name="Witman G.B."/>
            <person name="Terry A."/>
            <person name="Salamov A."/>
            <person name="Fritz-Laylin L.K."/>
            <person name="Marechal-Drouard L."/>
            <person name="Marshall W.F."/>
            <person name="Qu L.H."/>
            <person name="Nelson D.R."/>
            <person name="Sanderfoot A.A."/>
            <person name="Spalding M.H."/>
            <person name="Kapitonov V.V."/>
            <person name="Ren Q."/>
            <person name="Ferris P."/>
            <person name="Lindquist E."/>
            <person name="Shapiro H."/>
            <person name="Lucas S.M."/>
            <person name="Grimwood J."/>
            <person name="Schmutz J."/>
            <person name="Cardol P."/>
            <person name="Cerutti H."/>
            <person name="Chanfreau G."/>
            <person name="Chen C.L."/>
            <person name="Cognat V."/>
            <person name="Croft M.T."/>
            <person name="Dent R."/>
            <person name="Dutcher S."/>
            <person name="Fernandez E."/>
            <person name="Fukuzawa H."/>
            <person name="Gonzalez-Ballester D."/>
            <person name="Gonzalez-Halphen D."/>
            <person name="Hallmann A."/>
            <person name="Hanikenne M."/>
            <person name="Hippler M."/>
            <person name="Inwood W."/>
            <person name="Jabbari K."/>
            <person name="Kalanon M."/>
            <person name="Kuras R."/>
            <person name="Lefebvre P.A."/>
            <person name="Lemaire S.D."/>
            <person name="Lobanov A.V."/>
            <person name="Lohr M."/>
            <person name="Manuell A."/>
            <person name="Meier I."/>
            <person name="Mets L."/>
            <person name="Mittag M."/>
            <person name="Mittelmeier T."/>
            <person name="Moroney J.V."/>
            <person name="Moseley J."/>
            <person name="Napoli C."/>
            <person name="Nedelcu A.M."/>
            <person name="Niyogi K."/>
            <person name="Novoselov S.V."/>
            <person name="Paulsen I.T."/>
            <person name="Pazour G."/>
            <person name="Purton S."/>
            <person name="Ral J.P."/>
            <person name="Riano-Pachon D.M."/>
            <person name="Riekhof W."/>
            <person name="Rymarquis L."/>
            <person name="Schroda M."/>
            <person name="Stern D."/>
            <person name="Umen J."/>
            <person name="Willows R."/>
            <person name="Wilson N."/>
            <person name="Zimmer S.L."/>
            <person name="Allmer J."/>
            <person name="Balk J."/>
            <person name="Bisova K."/>
            <person name="Chen C.J."/>
            <person name="Elias M."/>
            <person name="Gendler K."/>
            <person name="Hauser C."/>
            <person name="Lamb M.R."/>
            <person name="Ledford H."/>
            <person name="Long J.C."/>
            <person name="Minagawa J."/>
            <person name="Page M.D."/>
            <person name="Pan J."/>
            <person name="Pootakham W."/>
            <person name="Roje S."/>
            <person name="Rose A."/>
            <person name="Stahlberg E."/>
            <person name="Terauchi A.M."/>
            <person name="Yang P."/>
            <person name="Ball S."/>
            <person name="Bowler C."/>
            <person name="Dieckmann C.L."/>
            <person name="Gladyshev V.N."/>
            <person name="Green P."/>
            <person name="Jorgensen R."/>
            <person name="Mayfield S."/>
            <person name="Mueller-Roeber B."/>
            <person name="Rajamani S."/>
            <person name="Sayre R.T."/>
            <person name="Brokstein P."/>
            <person name="Dubchak I."/>
            <person name="Goodstein D."/>
            <person name="Hornick L."/>
            <person name="Huang Y.W."/>
            <person name="Jhaveri J."/>
            <person name="Luo Y."/>
            <person name="Martinez D."/>
            <person name="Ngau W.C."/>
            <person name="Otillar B."/>
            <person name="Poliakov A."/>
            <person name="Porter A."/>
            <person name="Szajkowski L."/>
            <person name="Werner G."/>
            <person name="Zhou K."/>
            <person name="Grigoriev I.V."/>
            <person name="Rokhsar D.S."/>
            <person name="Grossman A.R."/>
        </authorList>
    </citation>
    <scope>NUCLEOTIDE SEQUENCE [LARGE SCALE GENOMIC DNA]</scope>
    <source>
        <strain evidence="3">CC-503</strain>
    </source>
</reference>
<dbReference type="Gramene" id="PNW78545">
    <property type="protein sequence ID" value="PNW78545"/>
    <property type="gene ID" value="CHLRE_09g392750v5"/>
</dbReference>
<dbReference type="KEGG" id="cre:CHLRE_09g392750v5"/>
<feature type="region of interest" description="Disordered" evidence="1">
    <location>
        <begin position="27"/>
        <end position="52"/>
    </location>
</feature>
<dbReference type="GeneID" id="5720102"/>
<dbReference type="GO" id="GO:0005829">
    <property type="term" value="C:cytosol"/>
    <property type="evidence" value="ECO:0000318"/>
    <property type="project" value="GO_Central"/>
</dbReference>
<name>A0A2K3DDE3_CHLRE</name>